<gene>
    <name evidence="7" type="ORF">Desgi_4265</name>
</gene>
<dbReference type="Proteomes" id="UP000013520">
    <property type="component" value="Chromosome"/>
</dbReference>
<protein>
    <submittedName>
        <fullName evidence="7">Lactate dehydrogenase-like oxidoreductase</fullName>
    </submittedName>
</protein>
<feature type="domain" description="D-isomer specific 2-hydroxyacid dehydrogenase NAD-binding" evidence="6">
    <location>
        <begin position="113"/>
        <end position="298"/>
    </location>
</feature>
<dbReference type="PANTHER" id="PTHR43761">
    <property type="entry name" value="D-ISOMER SPECIFIC 2-HYDROXYACID DEHYDROGENASE FAMILY PROTEIN (AFU_ORTHOLOGUE AFUA_1G13630)"/>
    <property type="match status" value="1"/>
</dbReference>
<dbReference type="STRING" id="767817.Desgi_4265"/>
<dbReference type="eggNOG" id="COG1052">
    <property type="taxonomic scope" value="Bacteria"/>
</dbReference>
<evidence type="ECO:0000259" key="5">
    <source>
        <dbReference type="Pfam" id="PF00389"/>
    </source>
</evidence>
<keyword evidence="8" id="KW-1185">Reference proteome</keyword>
<evidence type="ECO:0000256" key="2">
    <source>
        <dbReference type="ARBA" id="ARBA00023002"/>
    </source>
</evidence>
<organism evidence="7 8">
    <name type="scientific">Desulfoscipio gibsoniae DSM 7213</name>
    <dbReference type="NCBI Taxonomy" id="767817"/>
    <lineage>
        <taxon>Bacteria</taxon>
        <taxon>Bacillati</taxon>
        <taxon>Bacillota</taxon>
        <taxon>Clostridia</taxon>
        <taxon>Eubacteriales</taxon>
        <taxon>Desulfallaceae</taxon>
        <taxon>Desulfoscipio</taxon>
    </lineage>
</organism>
<dbReference type="Pfam" id="PF02826">
    <property type="entry name" value="2-Hacid_dh_C"/>
    <property type="match status" value="1"/>
</dbReference>
<dbReference type="InterPro" id="IPR036291">
    <property type="entry name" value="NAD(P)-bd_dom_sf"/>
</dbReference>
<dbReference type="RefSeq" id="WP_006521436.1">
    <property type="nucleotide sequence ID" value="NC_021184.1"/>
</dbReference>
<dbReference type="InterPro" id="IPR006139">
    <property type="entry name" value="D-isomer_2_OHA_DH_cat_dom"/>
</dbReference>
<evidence type="ECO:0000256" key="3">
    <source>
        <dbReference type="ARBA" id="ARBA00023027"/>
    </source>
</evidence>
<dbReference type="GO" id="GO:0016616">
    <property type="term" value="F:oxidoreductase activity, acting on the CH-OH group of donors, NAD or NADP as acceptor"/>
    <property type="evidence" value="ECO:0007669"/>
    <property type="project" value="InterPro"/>
</dbReference>
<dbReference type="HOGENOM" id="CLU_019796_1_3_9"/>
<proteinExistence type="inferred from homology"/>
<accession>R4KV94</accession>
<dbReference type="InterPro" id="IPR050418">
    <property type="entry name" value="D-iso_2-hydroxyacid_DH_PdxB"/>
</dbReference>
<dbReference type="InterPro" id="IPR029753">
    <property type="entry name" value="D-isomer_DH_CS"/>
</dbReference>
<evidence type="ECO:0000313" key="8">
    <source>
        <dbReference type="Proteomes" id="UP000013520"/>
    </source>
</evidence>
<comment type="similarity">
    <text evidence="1 4">Belongs to the D-isomer specific 2-hydroxyacid dehydrogenase family.</text>
</comment>
<dbReference type="AlphaFoldDB" id="R4KV94"/>
<keyword evidence="3" id="KW-0520">NAD</keyword>
<sequence>MLNMPKVVSLVPEVTFKAINVSLTKGWEFKFMENYTENDVILGCRDADFLLAKSGFSIKMSRRIIENIPSIKLIQMDGVGYDTVDIQAAAEHKLPVSNNAGQNAGPVAELTIATIVALQRQIFVSDRDIKNNRFKNIREQLLAKGLAEIQDSRLGLVGFGAIGREVARFATMMGAKVSYYDVFRASQNIEEEFAVEYKPLDEILAFSDIISIHVPLTERTVNLIGEREFGLMCPGALFINTSRGEVVDQEALAAVLESNYLGGAAMDCISPEPPPPEHPLLNLSPEARDRLLLTPHTAGVTRGAFRRMLLNALDNMNRVAKGEAPRFVVNGIKQSRMIS</sequence>
<name>R4KV94_9FIRM</name>
<dbReference type="InterPro" id="IPR006140">
    <property type="entry name" value="D-isomer_DH_NAD-bd"/>
</dbReference>
<evidence type="ECO:0000259" key="6">
    <source>
        <dbReference type="Pfam" id="PF02826"/>
    </source>
</evidence>
<feature type="domain" description="D-isomer specific 2-hydroxyacid dehydrogenase catalytic" evidence="5">
    <location>
        <begin position="26"/>
        <end position="330"/>
    </location>
</feature>
<dbReference type="EMBL" id="CP003273">
    <property type="protein sequence ID" value="AGL03511.1"/>
    <property type="molecule type" value="Genomic_DNA"/>
</dbReference>
<evidence type="ECO:0000256" key="1">
    <source>
        <dbReference type="ARBA" id="ARBA00005854"/>
    </source>
</evidence>
<dbReference type="SUPFAM" id="SSF51735">
    <property type="entry name" value="NAD(P)-binding Rossmann-fold domains"/>
    <property type="match status" value="1"/>
</dbReference>
<reference evidence="7 8" key="1">
    <citation type="submission" date="2012-01" db="EMBL/GenBank/DDBJ databases">
        <title>Complete sequence of Desulfotomaculum gibsoniae DSM 7213.</title>
        <authorList>
            <consortium name="US DOE Joint Genome Institute"/>
            <person name="Lucas S."/>
            <person name="Han J."/>
            <person name="Lapidus A."/>
            <person name="Cheng J.-F."/>
            <person name="Goodwin L."/>
            <person name="Pitluck S."/>
            <person name="Peters L."/>
            <person name="Ovchinnikova G."/>
            <person name="Teshima H."/>
            <person name="Detter J.C."/>
            <person name="Han C."/>
            <person name="Tapia R."/>
            <person name="Land M."/>
            <person name="Hauser L."/>
            <person name="Kyrpides N."/>
            <person name="Ivanova N."/>
            <person name="Pagani I."/>
            <person name="Parshina S."/>
            <person name="Plugge C."/>
            <person name="Muyzer G."/>
            <person name="Kuever J."/>
            <person name="Ivanova A."/>
            <person name="Nazina T."/>
            <person name="Klenk H.-P."/>
            <person name="Brambilla E."/>
            <person name="Spring S."/>
            <person name="Stams A.F."/>
            <person name="Woyke T."/>
        </authorList>
    </citation>
    <scope>NUCLEOTIDE SEQUENCE [LARGE SCALE GENOMIC DNA]</scope>
    <source>
        <strain evidence="7 8">DSM 7213</strain>
    </source>
</reference>
<keyword evidence="2 4" id="KW-0560">Oxidoreductase</keyword>
<evidence type="ECO:0000313" key="7">
    <source>
        <dbReference type="EMBL" id="AGL03511.1"/>
    </source>
</evidence>
<dbReference type="GO" id="GO:0051287">
    <property type="term" value="F:NAD binding"/>
    <property type="evidence" value="ECO:0007669"/>
    <property type="project" value="InterPro"/>
</dbReference>
<dbReference type="OrthoDB" id="9805416at2"/>
<dbReference type="Pfam" id="PF00389">
    <property type="entry name" value="2-Hacid_dh"/>
    <property type="match status" value="1"/>
</dbReference>
<dbReference type="PANTHER" id="PTHR43761:SF1">
    <property type="entry name" value="D-ISOMER SPECIFIC 2-HYDROXYACID DEHYDROGENASE CATALYTIC DOMAIN-CONTAINING PROTEIN-RELATED"/>
    <property type="match status" value="1"/>
</dbReference>
<dbReference type="SUPFAM" id="SSF52283">
    <property type="entry name" value="Formate/glycerate dehydrogenase catalytic domain-like"/>
    <property type="match status" value="1"/>
</dbReference>
<dbReference type="KEGG" id="dgi:Desgi_4265"/>
<dbReference type="PROSITE" id="PS00670">
    <property type="entry name" value="D_2_HYDROXYACID_DH_2"/>
    <property type="match status" value="1"/>
</dbReference>
<evidence type="ECO:0000256" key="4">
    <source>
        <dbReference type="RuleBase" id="RU003719"/>
    </source>
</evidence>
<dbReference type="Gene3D" id="3.40.50.720">
    <property type="entry name" value="NAD(P)-binding Rossmann-like Domain"/>
    <property type="match status" value="2"/>
</dbReference>